<dbReference type="Pfam" id="PF13414">
    <property type="entry name" value="TPR_11"/>
    <property type="match status" value="2"/>
</dbReference>
<proteinExistence type="predicted"/>
<protein>
    <submittedName>
        <fullName evidence="3">Tetratricopeptide repeat protein</fullName>
    </submittedName>
</protein>
<feature type="repeat" description="TPR" evidence="1">
    <location>
        <begin position="346"/>
        <end position="379"/>
    </location>
</feature>
<dbReference type="EMBL" id="JAZAQF010000089">
    <property type="protein sequence ID" value="MFG3819362.1"/>
    <property type="molecule type" value="Genomic_DNA"/>
</dbReference>
<reference evidence="4" key="1">
    <citation type="journal article" date="2024" name="Algal Res.">
        <title>Biochemical, toxicological and genomic investigation of a high-biomass producing Limnothrix strain isolated from Italian shallow drinking water reservoir.</title>
        <authorList>
            <person name="Simonazzi M."/>
            <person name="Shishido T.K."/>
            <person name="Delbaje E."/>
            <person name="Wahlsten M."/>
            <person name="Fewer D.P."/>
            <person name="Sivonen K."/>
            <person name="Pezzolesi L."/>
            <person name="Pistocchi R."/>
        </authorList>
    </citation>
    <scope>NUCLEOTIDE SEQUENCE [LARGE SCALE GENOMIC DNA]</scope>
    <source>
        <strain evidence="4">LRLZ20PSL1</strain>
    </source>
</reference>
<keyword evidence="1" id="KW-0802">TPR repeat</keyword>
<dbReference type="PROSITE" id="PS50005">
    <property type="entry name" value="TPR"/>
    <property type="match status" value="3"/>
</dbReference>
<dbReference type="SUPFAM" id="SSF48452">
    <property type="entry name" value="TPR-like"/>
    <property type="match status" value="1"/>
</dbReference>
<dbReference type="RefSeq" id="WP_393015228.1">
    <property type="nucleotide sequence ID" value="NZ_JAZAQF010000089.1"/>
</dbReference>
<dbReference type="Gene3D" id="1.25.40.10">
    <property type="entry name" value="Tetratricopeptide repeat domain"/>
    <property type="match status" value="2"/>
</dbReference>
<feature type="repeat" description="TPR" evidence="1">
    <location>
        <begin position="312"/>
        <end position="345"/>
    </location>
</feature>
<name>A0ABW7CEB2_9CYAN</name>
<dbReference type="SMART" id="SM00028">
    <property type="entry name" value="TPR"/>
    <property type="match status" value="5"/>
</dbReference>
<dbReference type="InterPro" id="IPR019734">
    <property type="entry name" value="TPR_rpt"/>
</dbReference>
<dbReference type="Pfam" id="PF13432">
    <property type="entry name" value="TPR_16"/>
    <property type="match status" value="1"/>
</dbReference>
<dbReference type="PANTHER" id="PTHR43630:SF2">
    <property type="entry name" value="GLYCOSYLTRANSFERASE"/>
    <property type="match status" value="1"/>
</dbReference>
<dbReference type="InterPro" id="IPR011990">
    <property type="entry name" value="TPR-like_helical_dom_sf"/>
</dbReference>
<dbReference type="PANTHER" id="PTHR43630">
    <property type="entry name" value="POLY-BETA-1,6-N-ACETYL-D-GLUCOSAMINE SYNTHASE"/>
    <property type="match status" value="1"/>
</dbReference>
<sequence>MSICLSLIVKNEAHQIDRCLNSVRDCVDEILVLDTGSTDDTVERARSHGARVAFFDWCNDFAAARNAALAQIESDWVLVLDADEWLLPEAIEPIREAVSYPEHLVVNLVRRELGAVQSPYSLVSRLFRRHPEIQFDRPYHAIIDDSVVRLLQQEPHWKIVSLSMPAIDHDGYRLDRIASASKADRARVAMEAFWKANPEDPYVCSKLGALLIDLGEPEQGIALLKTGLKRAEQEKMSEVLYELHYHLAIFYNQQQNLDLAQAHYRAALRQPVLPILKLGSLINLGNLYRQKGNLQAAYESYRKAVIIDPNFAIAHYNLGSNLRAMNRTLEAIEHYQKAIELDPAKPEFHQNLGAAFLKGGNVPESLKAFKTAVELYDQQQSPEAERIRQTLRELKFEI</sequence>
<evidence type="ECO:0000256" key="1">
    <source>
        <dbReference type="PROSITE-ProRule" id="PRU00339"/>
    </source>
</evidence>
<gene>
    <name evidence="3" type="ORF">VPK24_17080</name>
</gene>
<dbReference type="Gene3D" id="3.90.550.10">
    <property type="entry name" value="Spore Coat Polysaccharide Biosynthesis Protein SpsA, Chain A"/>
    <property type="match status" value="1"/>
</dbReference>
<organism evidence="3 4">
    <name type="scientific">Limnothrix redekei LRLZ20PSL1</name>
    <dbReference type="NCBI Taxonomy" id="3112953"/>
    <lineage>
        <taxon>Bacteria</taxon>
        <taxon>Bacillati</taxon>
        <taxon>Cyanobacteriota</taxon>
        <taxon>Cyanophyceae</taxon>
        <taxon>Pseudanabaenales</taxon>
        <taxon>Pseudanabaenaceae</taxon>
        <taxon>Limnothrix</taxon>
    </lineage>
</organism>
<dbReference type="PROSITE" id="PS50293">
    <property type="entry name" value="TPR_REGION"/>
    <property type="match status" value="2"/>
</dbReference>
<accession>A0ABW7CEB2</accession>
<evidence type="ECO:0000313" key="4">
    <source>
        <dbReference type="Proteomes" id="UP001604335"/>
    </source>
</evidence>
<dbReference type="InterPro" id="IPR029044">
    <property type="entry name" value="Nucleotide-diphossugar_trans"/>
</dbReference>
<feature type="repeat" description="TPR" evidence="1">
    <location>
        <begin position="278"/>
        <end position="311"/>
    </location>
</feature>
<dbReference type="InterPro" id="IPR001173">
    <property type="entry name" value="Glyco_trans_2-like"/>
</dbReference>
<dbReference type="CDD" id="cd02511">
    <property type="entry name" value="Beta4Glucosyltransferase"/>
    <property type="match status" value="1"/>
</dbReference>
<evidence type="ECO:0000313" key="3">
    <source>
        <dbReference type="EMBL" id="MFG3819362.1"/>
    </source>
</evidence>
<evidence type="ECO:0000259" key="2">
    <source>
        <dbReference type="Pfam" id="PF00535"/>
    </source>
</evidence>
<feature type="domain" description="Glycosyltransferase 2-like" evidence="2">
    <location>
        <begin position="8"/>
        <end position="159"/>
    </location>
</feature>
<dbReference type="Proteomes" id="UP001604335">
    <property type="component" value="Unassembled WGS sequence"/>
</dbReference>
<dbReference type="Pfam" id="PF00535">
    <property type="entry name" value="Glycos_transf_2"/>
    <property type="match status" value="1"/>
</dbReference>
<keyword evidence="4" id="KW-1185">Reference proteome</keyword>
<dbReference type="SUPFAM" id="SSF53448">
    <property type="entry name" value="Nucleotide-diphospho-sugar transferases"/>
    <property type="match status" value="1"/>
</dbReference>
<comment type="caution">
    <text evidence="3">The sequence shown here is derived from an EMBL/GenBank/DDBJ whole genome shotgun (WGS) entry which is preliminary data.</text>
</comment>